<accession>A0AAD7K7L7</accession>
<dbReference type="EMBL" id="JARKIB010000008">
    <property type="protein sequence ID" value="KAJ7777325.1"/>
    <property type="molecule type" value="Genomic_DNA"/>
</dbReference>
<proteinExistence type="predicted"/>
<keyword evidence="3" id="KW-1185">Reference proteome</keyword>
<feature type="compositionally biased region" description="Low complexity" evidence="1">
    <location>
        <begin position="22"/>
        <end position="34"/>
    </location>
</feature>
<evidence type="ECO:0000313" key="3">
    <source>
        <dbReference type="Proteomes" id="UP001215598"/>
    </source>
</evidence>
<evidence type="ECO:0000256" key="1">
    <source>
        <dbReference type="SAM" id="MobiDB-lite"/>
    </source>
</evidence>
<reference evidence="2" key="1">
    <citation type="submission" date="2023-03" db="EMBL/GenBank/DDBJ databases">
        <title>Massive genome expansion in bonnet fungi (Mycena s.s.) driven by repeated elements and novel gene families across ecological guilds.</title>
        <authorList>
            <consortium name="Lawrence Berkeley National Laboratory"/>
            <person name="Harder C.B."/>
            <person name="Miyauchi S."/>
            <person name="Viragh M."/>
            <person name="Kuo A."/>
            <person name="Thoen E."/>
            <person name="Andreopoulos B."/>
            <person name="Lu D."/>
            <person name="Skrede I."/>
            <person name="Drula E."/>
            <person name="Henrissat B."/>
            <person name="Morin E."/>
            <person name="Kohler A."/>
            <person name="Barry K."/>
            <person name="LaButti K."/>
            <person name="Morin E."/>
            <person name="Salamov A."/>
            <person name="Lipzen A."/>
            <person name="Mereny Z."/>
            <person name="Hegedus B."/>
            <person name="Baldrian P."/>
            <person name="Stursova M."/>
            <person name="Weitz H."/>
            <person name="Taylor A."/>
            <person name="Grigoriev I.V."/>
            <person name="Nagy L.G."/>
            <person name="Martin F."/>
            <person name="Kauserud H."/>
        </authorList>
    </citation>
    <scope>NUCLEOTIDE SEQUENCE</scope>
    <source>
        <strain evidence="2">CBHHK182m</strain>
    </source>
</reference>
<comment type="caution">
    <text evidence="2">The sequence shown here is derived from an EMBL/GenBank/DDBJ whole genome shotgun (WGS) entry which is preliminary data.</text>
</comment>
<organism evidence="2 3">
    <name type="scientific">Mycena metata</name>
    <dbReference type="NCBI Taxonomy" id="1033252"/>
    <lineage>
        <taxon>Eukaryota</taxon>
        <taxon>Fungi</taxon>
        <taxon>Dikarya</taxon>
        <taxon>Basidiomycota</taxon>
        <taxon>Agaricomycotina</taxon>
        <taxon>Agaricomycetes</taxon>
        <taxon>Agaricomycetidae</taxon>
        <taxon>Agaricales</taxon>
        <taxon>Marasmiineae</taxon>
        <taxon>Mycenaceae</taxon>
        <taxon>Mycena</taxon>
    </lineage>
</organism>
<feature type="region of interest" description="Disordered" evidence="1">
    <location>
        <begin position="9"/>
        <end position="40"/>
    </location>
</feature>
<sequence length="250" mass="27720">MGGVTQVGLDAAAAACRPPSRPSSGSSTSTSTYSLGVGTQVEPPLISPPSTLIKQFEVFGASVANCRGRGRAVERSPSKLCGSNLGNKRNKNSENQPRKQRSNIPAFSRCFQAKIIPESGWKRRFSKELEWVIFKFSSALQSNGPKETAEIHGPGKLKTEPSLLEVNLNQLNQSLLEFRALYQSCPWTSTRLEFKQEGFVCKQFTLCKTSMPQPQPLLVPHSLKLNIRFNSVQLLNYRDVGIFTWFKPTL</sequence>
<name>A0AAD7K7L7_9AGAR</name>
<protein>
    <submittedName>
        <fullName evidence="2">Uncharacterized protein</fullName>
    </submittedName>
</protein>
<feature type="region of interest" description="Disordered" evidence="1">
    <location>
        <begin position="74"/>
        <end position="102"/>
    </location>
</feature>
<dbReference type="AlphaFoldDB" id="A0AAD7K7L7"/>
<evidence type="ECO:0000313" key="2">
    <source>
        <dbReference type="EMBL" id="KAJ7777325.1"/>
    </source>
</evidence>
<gene>
    <name evidence="2" type="ORF">B0H16DRAFT_1853810</name>
</gene>
<dbReference type="Proteomes" id="UP001215598">
    <property type="component" value="Unassembled WGS sequence"/>
</dbReference>